<gene>
    <name evidence="1" type="ordered locus">Minf_1100</name>
</gene>
<reference evidence="1 2" key="1">
    <citation type="journal article" date="2008" name="Biol. Direct">
        <title>Complete genome sequence of the extremely acidophilic methanotroph isolate V4, Methylacidiphilum infernorum, a representative of the bacterial phylum Verrucomicrobia.</title>
        <authorList>
            <person name="Hou S."/>
            <person name="Makarova K.S."/>
            <person name="Saw J.H."/>
            <person name="Senin P."/>
            <person name="Ly B.V."/>
            <person name="Zhou Z."/>
            <person name="Ren Y."/>
            <person name="Wang J."/>
            <person name="Galperin M.Y."/>
            <person name="Omelchenko M.V."/>
            <person name="Wolf Y.I."/>
            <person name="Yutin N."/>
            <person name="Koonin E.V."/>
            <person name="Stott M.B."/>
            <person name="Mountain B.W."/>
            <person name="Crowe M.A."/>
            <person name="Smirnova A.V."/>
            <person name="Dunfield P.F."/>
            <person name="Feng L."/>
            <person name="Wang L."/>
            <person name="Alam M."/>
        </authorList>
    </citation>
    <scope>NUCLEOTIDE SEQUENCE [LARGE SCALE GENOMIC DNA]</scope>
    <source>
        <strain evidence="2">Isolate V4</strain>
    </source>
</reference>
<organism evidence="1 2">
    <name type="scientific">Methylacidiphilum infernorum (isolate V4)</name>
    <name type="common">Methylokorus infernorum (strain V4)</name>
    <dbReference type="NCBI Taxonomy" id="481448"/>
    <lineage>
        <taxon>Bacteria</taxon>
        <taxon>Pseudomonadati</taxon>
        <taxon>Verrucomicrobiota</taxon>
        <taxon>Methylacidiphilae</taxon>
        <taxon>Methylacidiphilales</taxon>
        <taxon>Methylacidiphilaceae</taxon>
        <taxon>Methylacidiphilum (ex Ratnadevi et al. 2023)</taxon>
    </lineage>
</organism>
<protein>
    <submittedName>
        <fullName evidence="1">Uncharacterized protein</fullName>
    </submittedName>
</protein>
<proteinExistence type="predicted"/>
<evidence type="ECO:0000313" key="1">
    <source>
        <dbReference type="EMBL" id="ACD83155.1"/>
    </source>
</evidence>
<dbReference type="STRING" id="481448.Minf_1100"/>
<dbReference type="HOGENOM" id="CLU_2936304_0_0_0"/>
<dbReference type="EMBL" id="CP000975">
    <property type="protein sequence ID" value="ACD83155.1"/>
    <property type="molecule type" value="Genomic_DNA"/>
</dbReference>
<dbReference type="KEGG" id="min:Minf_1100"/>
<accession>B3DV02</accession>
<dbReference type="Proteomes" id="UP000009149">
    <property type="component" value="Chromosome"/>
</dbReference>
<evidence type="ECO:0000313" key="2">
    <source>
        <dbReference type="Proteomes" id="UP000009149"/>
    </source>
</evidence>
<name>B3DV02_METI4</name>
<sequence>MQRKKHFQLKTYFGKKMEHLLLSKAFSPKGISSSVIGTKDMVFFSLCPILNLKEYGGVLL</sequence>
<dbReference type="AlphaFoldDB" id="B3DV02"/>